<protein>
    <submittedName>
        <fullName evidence="1">Uncharacterized protein</fullName>
    </submittedName>
</protein>
<accession>A0A812RGL1</accession>
<reference evidence="1" key="1">
    <citation type="submission" date="2021-02" db="EMBL/GenBank/DDBJ databases">
        <authorList>
            <person name="Dougan E. K."/>
            <person name="Rhodes N."/>
            <person name="Thang M."/>
            <person name="Chan C."/>
        </authorList>
    </citation>
    <scope>NUCLEOTIDE SEQUENCE</scope>
</reference>
<dbReference type="AlphaFoldDB" id="A0A812RGL1"/>
<evidence type="ECO:0000313" key="1">
    <source>
        <dbReference type="EMBL" id="CAE7436209.1"/>
    </source>
</evidence>
<evidence type="ECO:0000313" key="2">
    <source>
        <dbReference type="Proteomes" id="UP000604046"/>
    </source>
</evidence>
<organism evidence="1 2">
    <name type="scientific">Symbiodinium natans</name>
    <dbReference type="NCBI Taxonomy" id="878477"/>
    <lineage>
        <taxon>Eukaryota</taxon>
        <taxon>Sar</taxon>
        <taxon>Alveolata</taxon>
        <taxon>Dinophyceae</taxon>
        <taxon>Suessiales</taxon>
        <taxon>Symbiodiniaceae</taxon>
        <taxon>Symbiodinium</taxon>
    </lineage>
</organism>
<comment type="caution">
    <text evidence="1">The sequence shown here is derived from an EMBL/GenBank/DDBJ whole genome shotgun (WGS) entry which is preliminary data.</text>
</comment>
<gene>
    <name evidence="1" type="ORF">SNAT2548_LOCUS23701</name>
</gene>
<dbReference type="EMBL" id="CAJNDS010002330">
    <property type="protein sequence ID" value="CAE7436209.1"/>
    <property type="molecule type" value="Genomic_DNA"/>
</dbReference>
<name>A0A812RGL1_9DINO</name>
<proteinExistence type="predicted"/>
<keyword evidence="2" id="KW-1185">Reference proteome</keyword>
<dbReference type="Proteomes" id="UP000604046">
    <property type="component" value="Unassembled WGS sequence"/>
</dbReference>
<sequence length="125" mass="13476">MIKQGEGGIRYESAQHCQNLWPGPGVIEGLEACFDVSWGLRWPAETFEVKWTSASLAAAETSGLAILRSRSRCSESNIIRARHAICKAGVCIQSSTNDCSSSDAQIRVEGASSVAAKARVLSMFR</sequence>